<dbReference type="InterPro" id="IPR045089">
    <property type="entry name" value="PGGT1B-like"/>
</dbReference>
<dbReference type="InterPro" id="IPR004302">
    <property type="entry name" value="Cellulose/chitin-bd_N"/>
</dbReference>
<evidence type="ECO:0000313" key="10">
    <source>
        <dbReference type="EMBL" id="KAB5593598.1"/>
    </source>
</evidence>
<keyword evidence="7" id="KW-0862">Zinc</keyword>
<keyword evidence="5" id="KW-0479">Metal-binding</keyword>
<comment type="similarity">
    <text evidence="2">Belongs to the protein prenyltransferase subunit beta family.</text>
</comment>
<dbReference type="Pfam" id="PF00432">
    <property type="entry name" value="Prenyltrans"/>
    <property type="match status" value="1"/>
</dbReference>
<dbReference type="AlphaFoldDB" id="A0A5N5QPR5"/>
<evidence type="ECO:0000313" key="11">
    <source>
        <dbReference type="Proteomes" id="UP000383932"/>
    </source>
</evidence>
<sequence length="659" mass="72219">MHIALNYRCLGGLGSGAVEADDSRMAVAYYSLASMDLFGVALTKPSDKDREEWVQWIWAQYTQSADGAGFRGGDSLVVSTEDVRHFFRAPETLTEKNSSLKQEPIIKDRANLIMTYAAILSLAILRDDFSKLDKAGLGKLAASCQTPDGGFSTAKQDPIGDLRVLYTAFVICYLLDDWTGIDLPAALEFIRKCRTYEGGYGQSPRQEAHGGTTYCALASLYLCPLVDGTGLNAKSKRQTIRWLGHHQSTGFCGRTGKTPDSCYSFWCGASLKLLDAAQCVDAEANAGFIAECQFQFGGIGKVPNERPDPLHSYLSIAALALYPPKTTDTSWLIQPLVPALNAEESTARWVIEHLREQPMLVNKIADATLKSRFEISVSSFLGVPLHVQKPCEILYGPPGSSRTATAVRSVATVARLYETRAWYAHMVSIKRNDSTDELPHISDAWYKMRATADEAHKAYPIAYPFVNLTSNMRFFAGLLTLAALASSVVAHGIVTAPPTRTLGSAMIAACGEGPVSAQKSNVKGPIESQIAKIGSDFNPTLCNLFLCRGQQFSDNTDKVQKYTPGQVVNIVLDIENHHPVGYANVSVVDIATNKIVGSPLIAWDPYFTGYPYPKDQENFNVTIPELNGKCKVAGECVLQYHWYSRTDKQTYQNCVDFTV</sequence>
<dbReference type="Gene3D" id="2.70.50.70">
    <property type="match status" value="1"/>
</dbReference>
<proteinExistence type="inferred from homology"/>
<dbReference type="PANTHER" id="PTHR11774:SF4">
    <property type="entry name" value="GERANYLGERANYL TRANSFERASE TYPE-1 SUBUNIT BETA"/>
    <property type="match status" value="1"/>
</dbReference>
<dbReference type="SUPFAM" id="SSF48239">
    <property type="entry name" value="Terpenoid cyclases/Protein prenyltransferases"/>
    <property type="match status" value="1"/>
</dbReference>
<keyword evidence="11" id="KW-1185">Reference proteome</keyword>
<evidence type="ECO:0000256" key="7">
    <source>
        <dbReference type="ARBA" id="ARBA00022833"/>
    </source>
</evidence>
<evidence type="ECO:0000259" key="8">
    <source>
        <dbReference type="Pfam" id="PF00432"/>
    </source>
</evidence>
<accession>A0A5N5QPR5</accession>
<evidence type="ECO:0000256" key="3">
    <source>
        <dbReference type="ARBA" id="ARBA00022602"/>
    </source>
</evidence>
<keyword evidence="4 10" id="KW-0808">Transferase</keyword>
<gene>
    <name evidence="10" type="ORF">CTheo_2987</name>
</gene>
<dbReference type="PANTHER" id="PTHR11774">
    <property type="entry name" value="GERANYLGERANYL TRANSFERASE TYPE BETA SUBUNIT"/>
    <property type="match status" value="1"/>
</dbReference>
<evidence type="ECO:0000256" key="6">
    <source>
        <dbReference type="ARBA" id="ARBA00022737"/>
    </source>
</evidence>
<dbReference type="GO" id="GO:0004662">
    <property type="term" value="F:CAAX-protein geranylgeranyltransferase activity"/>
    <property type="evidence" value="ECO:0007669"/>
    <property type="project" value="TreeGrafter"/>
</dbReference>
<evidence type="ECO:0000256" key="4">
    <source>
        <dbReference type="ARBA" id="ARBA00022679"/>
    </source>
</evidence>
<dbReference type="GO" id="GO:0046872">
    <property type="term" value="F:metal ion binding"/>
    <property type="evidence" value="ECO:0007669"/>
    <property type="project" value="UniProtKB-KW"/>
</dbReference>
<evidence type="ECO:0000259" key="9">
    <source>
        <dbReference type="Pfam" id="PF03067"/>
    </source>
</evidence>
<comment type="cofactor">
    <cofactor evidence="1">
        <name>Zn(2+)</name>
        <dbReference type="ChEBI" id="CHEBI:29105"/>
    </cofactor>
</comment>
<dbReference type="EMBL" id="SSOP01000034">
    <property type="protein sequence ID" value="KAB5593598.1"/>
    <property type="molecule type" value="Genomic_DNA"/>
</dbReference>
<evidence type="ECO:0000256" key="5">
    <source>
        <dbReference type="ARBA" id="ARBA00022723"/>
    </source>
</evidence>
<reference evidence="10 11" key="1">
    <citation type="journal article" date="2019" name="Fungal Biol. Biotechnol.">
        <title>Draft genome sequence of fastidious pathogen Ceratobasidium theobromae, which causes vascular-streak dieback in Theobroma cacao.</title>
        <authorList>
            <person name="Ali S.S."/>
            <person name="Asman A."/>
            <person name="Shao J."/>
            <person name="Firmansyah A.P."/>
            <person name="Susilo A.W."/>
            <person name="Rosmana A."/>
            <person name="McMahon P."/>
            <person name="Junaid M."/>
            <person name="Guest D."/>
            <person name="Kheng T.Y."/>
            <person name="Meinhardt L.W."/>
            <person name="Bailey B.A."/>
        </authorList>
    </citation>
    <scope>NUCLEOTIDE SEQUENCE [LARGE SCALE GENOMIC DNA]</scope>
    <source>
        <strain evidence="10 11">CT2</strain>
    </source>
</reference>
<protein>
    <submittedName>
        <fullName evidence="10">Geranylgeranyl transferase type-1 subunit beta</fullName>
    </submittedName>
</protein>
<dbReference type="Gene3D" id="1.50.10.20">
    <property type="match status" value="1"/>
</dbReference>
<keyword evidence="6" id="KW-0677">Repeat</keyword>
<feature type="domain" description="Chitin-binding type-4" evidence="9">
    <location>
        <begin position="491"/>
        <end position="657"/>
    </location>
</feature>
<organism evidence="10 11">
    <name type="scientific">Ceratobasidium theobromae</name>
    <dbReference type="NCBI Taxonomy" id="1582974"/>
    <lineage>
        <taxon>Eukaryota</taxon>
        <taxon>Fungi</taxon>
        <taxon>Dikarya</taxon>
        <taxon>Basidiomycota</taxon>
        <taxon>Agaricomycotina</taxon>
        <taxon>Agaricomycetes</taxon>
        <taxon>Cantharellales</taxon>
        <taxon>Ceratobasidiaceae</taxon>
        <taxon>Ceratobasidium</taxon>
    </lineage>
</organism>
<dbReference type="Proteomes" id="UP000383932">
    <property type="component" value="Unassembled WGS sequence"/>
</dbReference>
<keyword evidence="3" id="KW-0637">Prenyltransferase</keyword>
<evidence type="ECO:0000256" key="2">
    <source>
        <dbReference type="ARBA" id="ARBA00010497"/>
    </source>
</evidence>
<dbReference type="InterPro" id="IPR008930">
    <property type="entry name" value="Terpenoid_cyclase/PrenylTrfase"/>
</dbReference>
<dbReference type="InterPro" id="IPR001330">
    <property type="entry name" value="Prenyltrans"/>
</dbReference>
<comment type="caution">
    <text evidence="10">The sequence shown here is derived from an EMBL/GenBank/DDBJ whole genome shotgun (WGS) entry which is preliminary data.</text>
</comment>
<dbReference type="OrthoDB" id="24893at2759"/>
<evidence type="ECO:0000256" key="1">
    <source>
        <dbReference type="ARBA" id="ARBA00001947"/>
    </source>
</evidence>
<feature type="domain" description="Prenyltransferase alpha-alpha toroid" evidence="8">
    <location>
        <begin position="2"/>
        <end position="340"/>
    </location>
</feature>
<dbReference type="Pfam" id="PF03067">
    <property type="entry name" value="LPMO_10"/>
    <property type="match status" value="1"/>
</dbReference>
<name>A0A5N5QPR5_9AGAM</name>
<dbReference type="GO" id="GO:0005953">
    <property type="term" value="C:CAAX-protein geranylgeranyltransferase complex"/>
    <property type="evidence" value="ECO:0007669"/>
    <property type="project" value="TreeGrafter"/>
</dbReference>